<dbReference type="AlphaFoldDB" id="A0A7G2D9Y9"/>
<organism evidence="2 3">
    <name type="scientific">Thermococcus camini</name>
    <dbReference type="NCBI Taxonomy" id="2016373"/>
    <lineage>
        <taxon>Archaea</taxon>
        <taxon>Methanobacteriati</taxon>
        <taxon>Methanobacteriota</taxon>
        <taxon>Thermococci</taxon>
        <taxon>Thermococcales</taxon>
        <taxon>Thermococcaceae</taxon>
        <taxon>Thermococcus</taxon>
    </lineage>
</organism>
<dbReference type="Proteomes" id="UP000516304">
    <property type="component" value="Chromosome TIRI35C"/>
</dbReference>
<dbReference type="InterPro" id="IPR005135">
    <property type="entry name" value="Endo/exonuclease/phosphatase"/>
</dbReference>
<dbReference type="SUPFAM" id="SSF56219">
    <property type="entry name" value="DNase I-like"/>
    <property type="match status" value="1"/>
</dbReference>
<feature type="domain" description="Cyclic nucleotide-binding" evidence="1">
    <location>
        <begin position="226"/>
        <end position="260"/>
    </location>
</feature>
<keyword evidence="3" id="KW-1185">Reference proteome</keyword>
<dbReference type="GO" id="GO:0004527">
    <property type="term" value="F:exonuclease activity"/>
    <property type="evidence" value="ECO:0007669"/>
    <property type="project" value="UniProtKB-KW"/>
</dbReference>
<evidence type="ECO:0000313" key="3">
    <source>
        <dbReference type="Proteomes" id="UP000516304"/>
    </source>
</evidence>
<sequence>MHWEMAKMKWKAKNGIPLSVCTFNIHGKEENDGTRLRAIAKRLSELKPDLCALQEVVVDGDKNTAERLAEMLEALTGEDYRVHFVESHLFYGRYPEGVAVVSRYSLREVGVIGLNDLGELSPLLPRHAAVSGVEVEGRRILFVSVHLDHHKNPLVRKLQVERLLEELESHYSGYTAVILAGDFNDTEDSPALRLLKENGFIDAYRACNDDPGYTFPAPSPSMRIDYILVKGGLEVLSAGRIMEEGLSDHFGVYALLRIRG</sequence>
<accession>A0A7G2D9Y9</accession>
<dbReference type="Gene3D" id="3.60.10.10">
    <property type="entry name" value="Endonuclease/exonuclease/phosphatase"/>
    <property type="match status" value="1"/>
</dbReference>
<dbReference type="PANTHER" id="PTHR14859">
    <property type="entry name" value="CALCOFLUOR WHITE HYPERSENSITIVE PROTEIN PRECURSOR"/>
    <property type="match status" value="1"/>
</dbReference>
<evidence type="ECO:0000313" key="2">
    <source>
        <dbReference type="EMBL" id="CAD5244471.1"/>
    </source>
</evidence>
<keyword evidence="2" id="KW-0269">Exonuclease</keyword>
<evidence type="ECO:0000259" key="1">
    <source>
        <dbReference type="PROSITE" id="PS50042"/>
    </source>
</evidence>
<dbReference type="Pfam" id="PF03372">
    <property type="entry name" value="Exo_endo_phos"/>
    <property type="match status" value="1"/>
</dbReference>
<keyword evidence="2" id="KW-0378">Hydrolase</keyword>
<dbReference type="InterPro" id="IPR036691">
    <property type="entry name" value="Endo/exonu/phosph_ase_sf"/>
</dbReference>
<proteinExistence type="predicted"/>
<dbReference type="GO" id="GO:0006506">
    <property type="term" value="P:GPI anchor biosynthetic process"/>
    <property type="evidence" value="ECO:0007669"/>
    <property type="project" value="TreeGrafter"/>
</dbReference>
<dbReference type="EMBL" id="LR881183">
    <property type="protein sequence ID" value="CAD5244471.1"/>
    <property type="molecule type" value="Genomic_DNA"/>
</dbReference>
<dbReference type="InterPro" id="IPR000595">
    <property type="entry name" value="cNMP-bd_dom"/>
</dbReference>
<keyword evidence="2" id="KW-0540">Nuclease</keyword>
<dbReference type="GO" id="GO:0004519">
    <property type="term" value="F:endonuclease activity"/>
    <property type="evidence" value="ECO:0007669"/>
    <property type="project" value="UniProtKB-KW"/>
</dbReference>
<keyword evidence="2" id="KW-0255">Endonuclease</keyword>
<dbReference type="InterPro" id="IPR051916">
    <property type="entry name" value="GPI-anchor_lipid_remodeler"/>
</dbReference>
<reference evidence="2 3" key="1">
    <citation type="submission" date="2020-09" db="EMBL/GenBank/DDBJ databases">
        <authorList>
            <person name="Courtine D."/>
        </authorList>
    </citation>
    <scope>NUCLEOTIDE SEQUENCE [LARGE SCALE GENOMIC DNA]</scope>
    <source>
        <strain evidence="2 3">IRI35c</strain>
    </source>
</reference>
<protein>
    <submittedName>
        <fullName evidence="2">Metal-dependent hydrolase, endonuclease/exonuclease/phosphatase family</fullName>
    </submittedName>
</protein>
<dbReference type="PROSITE" id="PS50042">
    <property type="entry name" value="CNMP_BINDING_3"/>
    <property type="match status" value="1"/>
</dbReference>
<dbReference type="PANTHER" id="PTHR14859:SF15">
    <property type="entry name" value="ENDONUCLEASE_EXONUCLEASE_PHOSPHATASE DOMAIN-CONTAINING PROTEIN"/>
    <property type="match status" value="1"/>
</dbReference>
<dbReference type="GO" id="GO:0016020">
    <property type="term" value="C:membrane"/>
    <property type="evidence" value="ECO:0007669"/>
    <property type="project" value="GOC"/>
</dbReference>
<name>A0A7G2D9Y9_9EURY</name>
<dbReference type="KEGG" id="tcq:TIRI35C_1317"/>
<gene>
    <name evidence="2" type="ORF">TIRI35C_1317</name>
</gene>